<dbReference type="Proteomes" id="UP000730482">
    <property type="component" value="Unassembled WGS sequence"/>
</dbReference>
<accession>A0ABS5KGZ1</accession>
<dbReference type="EMBL" id="JAAFYZ010000003">
    <property type="protein sequence ID" value="MBS2545489.1"/>
    <property type="molecule type" value="Genomic_DNA"/>
</dbReference>
<reference evidence="2 3" key="1">
    <citation type="submission" date="2020-02" db="EMBL/GenBank/DDBJ databases">
        <title>Acidophilic actinobacteria isolated from forest soil.</title>
        <authorList>
            <person name="Golinska P."/>
        </authorList>
    </citation>
    <scope>NUCLEOTIDE SEQUENCE [LARGE SCALE GENOMIC DNA]</scope>
    <source>
        <strain evidence="2 3">NL8</strain>
    </source>
</reference>
<sequence length="61" mass="6877">MERMLKYALGRLSTVAKRLREDRGAITVEAVLWTFVVSTMALTVGAIIYQLVLTKAHSLHF</sequence>
<comment type="caution">
    <text evidence="2">The sequence shown here is derived from an EMBL/GenBank/DDBJ whole genome shotgun (WGS) entry which is preliminary data.</text>
</comment>
<evidence type="ECO:0000313" key="3">
    <source>
        <dbReference type="Proteomes" id="UP000730482"/>
    </source>
</evidence>
<evidence type="ECO:0000313" key="2">
    <source>
        <dbReference type="EMBL" id="MBS2545489.1"/>
    </source>
</evidence>
<keyword evidence="3" id="KW-1185">Reference proteome</keyword>
<gene>
    <name evidence="2" type="ORF">KGQ19_01265</name>
</gene>
<feature type="transmembrane region" description="Helical" evidence="1">
    <location>
        <begin position="30"/>
        <end position="52"/>
    </location>
</feature>
<protein>
    <submittedName>
        <fullName evidence="2">Uncharacterized protein</fullName>
    </submittedName>
</protein>
<name>A0ABS5KGZ1_9ACTN</name>
<keyword evidence="1" id="KW-0812">Transmembrane</keyword>
<keyword evidence="1" id="KW-0472">Membrane</keyword>
<evidence type="ECO:0000256" key="1">
    <source>
        <dbReference type="SAM" id="Phobius"/>
    </source>
</evidence>
<proteinExistence type="predicted"/>
<keyword evidence="1" id="KW-1133">Transmembrane helix</keyword>
<dbReference type="RefSeq" id="WP_212007154.1">
    <property type="nucleotide sequence ID" value="NZ_JAAFYZ010000003.1"/>
</dbReference>
<organism evidence="2 3">
    <name type="scientific">Catenulispora pinistramenti</name>
    <dbReference type="NCBI Taxonomy" id="2705254"/>
    <lineage>
        <taxon>Bacteria</taxon>
        <taxon>Bacillati</taxon>
        <taxon>Actinomycetota</taxon>
        <taxon>Actinomycetes</taxon>
        <taxon>Catenulisporales</taxon>
        <taxon>Catenulisporaceae</taxon>
        <taxon>Catenulispora</taxon>
    </lineage>
</organism>